<dbReference type="InterPro" id="IPR012337">
    <property type="entry name" value="RNaseH-like_sf"/>
</dbReference>
<evidence type="ECO:0000313" key="2">
    <source>
        <dbReference type="EMBL" id="TYJ53239.1"/>
    </source>
</evidence>
<keyword evidence="3" id="KW-1185">Reference proteome</keyword>
<organism evidence="2 3">
    <name type="scientific">Cryptococcus floricola</name>
    <dbReference type="NCBI Taxonomy" id="2591691"/>
    <lineage>
        <taxon>Eukaryota</taxon>
        <taxon>Fungi</taxon>
        <taxon>Dikarya</taxon>
        <taxon>Basidiomycota</taxon>
        <taxon>Agaricomycotina</taxon>
        <taxon>Tremellomycetes</taxon>
        <taxon>Tremellales</taxon>
        <taxon>Cryptococcaceae</taxon>
        <taxon>Cryptococcus</taxon>
    </lineage>
</organism>
<gene>
    <name evidence="2" type="ORF">B9479_006106</name>
</gene>
<sequence length="148" mass="16594">MNKKIPDIPKGSDSKSMYQARAELAMDWRKKHHHEYPVLACTARDFLAIPASSIPIEQLYTMAEKFDADIGAGISEETLENFVMVGDLDRQLDRGVDPAVRITGKRQADGSWEKAGSKQRARQETIHRNGTMQISVDILRTTTSMTDS</sequence>
<dbReference type="SUPFAM" id="SSF53098">
    <property type="entry name" value="Ribonuclease H-like"/>
    <property type="match status" value="1"/>
</dbReference>
<dbReference type="Proteomes" id="UP000322245">
    <property type="component" value="Unassembled WGS sequence"/>
</dbReference>
<evidence type="ECO:0000259" key="1">
    <source>
        <dbReference type="Pfam" id="PF05699"/>
    </source>
</evidence>
<dbReference type="EMBL" id="NIDF01000096">
    <property type="protein sequence ID" value="TYJ53239.1"/>
    <property type="molecule type" value="Genomic_DNA"/>
</dbReference>
<proteinExistence type="predicted"/>
<evidence type="ECO:0000313" key="3">
    <source>
        <dbReference type="Proteomes" id="UP000322245"/>
    </source>
</evidence>
<dbReference type="GO" id="GO:0046983">
    <property type="term" value="F:protein dimerization activity"/>
    <property type="evidence" value="ECO:0007669"/>
    <property type="project" value="InterPro"/>
</dbReference>
<comment type="caution">
    <text evidence="2">The sequence shown here is derived from an EMBL/GenBank/DDBJ whole genome shotgun (WGS) entry which is preliminary data.</text>
</comment>
<feature type="domain" description="HAT C-terminal dimerisation" evidence="1">
    <location>
        <begin position="25"/>
        <end position="60"/>
    </location>
</feature>
<dbReference type="AlphaFoldDB" id="A0A5D3ASN5"/>
<name>A0A5D3ASN5_9TREE</name>
<accession>A0A5D3ASN5</accession>
<reference evidence="2 3" key="1">
    <citation type="submission" date="2017-05" db="EMBL/GenBank/DDBJ databases">
        <title>The Genome Sequence of Tsuchiyaea wingfieldii DSM 27421.</title>
        <authorList>
            <person name="Cuomo C."/>
            <person name="Passer A."/>
            <person name="Billmyre B."/>
            <person name="Heitman J."/>
        </authorList>
    </citation>
    <scope>NUCLEOTIDE SEQUENCE [LARGE SCALE GENOMIC DNA]</scope>
    <source>
        <strain evidence="2 3">DSM 27421</strain>
    </source>
</reference>
<protein>
    <recommendedName>
        <fullName evidence="1">HAT C-terminal dimerisation domain-containing protein</fullName>
    </recommendedName>
</protein>
<dbReference type="Pfam" id="PF05699">
    <property type="entry name" value="Dimer_Tnp_hAT"/>
    <property type="match status" value="1"/>
</dbReference>
<dbReference type="InterPro" id="IPR008906">
    <property type="entry name" value="HATC_C_dom"/>
</dbReference>